<dbReference type="AlphaFoldDB" id="B9D3J1"/>
<dbReference type="EMBL" id="ACFU01000020">
    <property type="protein sequence ID" value="EEF13480.1"/>
    <property type="molecule type" value="Genomic_DNA"/>
</dbReference>
<keyword evidence="2" id="KW-1185">Reference proteome</keyword>
<evidence type="ECO:0000313" key="2">
    <source>
        <dbReference type="Proteomes" id="UP000003082"/>
    </source>
</evidence>
<dbReference type="Proteomes" id="UP000003082">
    <property type="component" value="Unassembled WGS sequence"/>
</dbReference>
<accession>B9D3J1</accession>
<sequence length="39" mass="4343">MLKILNLAQDKPSGFLAATTSCYLQDLLSILTQYDRALL</sequence>
<evidence type="ECO:0000313" key="1">
    <source>
        <dbReference type="EMBL" id="EEF13480.1"/>
    </source>
</evidence>
<reference evidence="1 2" key="1">
    <citation type="submission" date="2008-08" db="EMBL/GenBank/DDBJ databases">
        <authorList>
            <person name="Madupu R."/>
            <person name="Durkin A.S."/>
            <person name="Torralba M."/>
            <person name="Methe B."/>
            <person name="Sutton G.G."/>
            <person name="Strausberg R.L."/>
            <person name="Nelson K.E."/>
        </authorList>
    </citation>
    <scope>NUCLEOTIDE SEQUENCE [LARGE SCALE GENOMIC DNA]</scope>
    <source>
        <strain evidence="1 2">RM3267</strain>
    </source>
</reference>
<dbReference type="PROSITE" id="PS51257">
    <property type="entry name" value="PROKAR_LIPOPROTEIN"/>
    <property type="match status" value="1"/>
</dbReference>
<name>B9D3J1_CAMRE</name>
<proteinExistence type="predicted"/>
<comment type="caution">
    <text evidence="1">The sequence shown here is derived from an EMBL/GenBank/DDBJ whole genome shotgun (WGS) entry which is preliminary data.</text>
</comment>
<gene>
    <name evidence="1" type="ORF">CAMRE0001_0045</name>
</gene>
<organism evidence="1 2">
    <name type="scientific">Campylobacter rectus RM3267</name>
    <dbReference type="NCBI Taxonomy" id="553218"/>
    <lineage>
        <taxon>Bacteria</taxon>
        <taxon>Pseudomonadati</taxon>
        <taxon>Campylobacterota</taxon>
        <taxon>Epsilonproteobacteria</taxon>
        <taxon>Campylobacterales</taxon>
        <taxon>Campylobacteraceae</taxon>
        <taxon>Campylobacter</taxon>
    </lineage>
</organism>
<protein>
    <submittedName>
        <fullName evidence="1">Uncharacterized protein</fullName>
    </submittedName>
</protein>